<protein>
    <submittedName>
        <fullName evidence="1">Uncharacterized protein</fullName>
    </submittedName>
</protein>
<dbReference type="AlphaFoldDB" id="A0AAP7IGG6"/>
<dbReference type="Proteomes" id="UP000095464">
    <property type="component" value="Unassembled WGS sequence"/>
</dbReference>
<comment type="caution">
    <text evidence="1">The sequence shown here is derived from an EMBL/GenBank/DDBJ whole genome shotgun (WGS) entry which is preliminary data.</text>
</comment>
<dbReference type="RefSeq" id="WP_069854333.1">
    <property type="nucleotide sequence ID" value="NZ_LNPX01000004.1"/>
</dbReference>
<name>A0AAP7IGG6_9STAP</name>
<reference evidence="2" key="1">
    <citation type="submission" date="2015-11" db="EMBL/GenBank/DDBJ databases">
        <title>Genomic diversity of Staphylococcus saprophyticus strains from urinary tract infections, animal surfaces, and fermented foods.</title>
        <authorList>
            <person name="Wolfe B.E."/>
        </authorList>
    </citation>
    <scope>NUCLEOTIDE SEQUENCE [LARGE SCALE GENOMIC DNA]</scope>
    <source>
        <strain evidence="2">738_7</strain>
    </source>
</reference>
<gene>
    <name evidence="1" type="ORF">ASS94_01000</name>
</gene>
<organism evidence="1 2">
    <name type="scientific">Staphylococcus equorum</name>
    <dbReference type="NCBI Taxonomy" id="246432"/>
    <lineage>
        <taxon>Bacteria</taxon>
        <taxon>Bacillati</taxon>
        <taxon>Bacillota</taxon>
        <taxon>Bacilli</taxon>
        <taxon>Bacillales</taxon>
        <taxon>Staphylococcaceae</taxon>
        <taxon>Staphylococcus</taxon>
    </lineage>
</organism>
<evidence type="ECO:0000313" key="1">
    <source>
        <dbReference type="EMBL" id="OEK58933.1"/>
    </source>
</evidence>
<dbReference type="EMBL" id="LNPX01000004">
    <property type="protein sequence ID" value="OEK58933.1"/>
    <property type="molecule type" value="Genomic_DNA"/>
</dbReference>
<evidence type="ECO:0000313" key="2">
    <source>
        <dbReference type="Proteomes" id="UP000095464"/>
    </source>
</evidence>
<proteinExistence type="predicted"/>
<accession>A0AAP7IGG6</accession>
<sequence length="85" mass="10181">MVKMNNYFTDVNLEEYDTMFDFYVQELEFNYIVGNYSKITSYLNQLEAEGNLQEIIEGLKCNDLYILYINKDVENEQTLKKKRLA</sequence>